<reference evidence="6" key="1">
    <citation type="submission" date="2023-06" db="EMBL/GenBank/DDBJ databases">
        <title>Survivors Of The Sea: Transcriptome response of Skeletonema marinoi to long-term dormancy.</title>
        <authorList>
            <person name="Pinder M.I.M."/>
            <person name="Kourtchenko O."/>
            <person name="Robertson E.K."/>
            <person name="Larsson T."/>
            <person name="Maumus F."/>
            <person name="Osuna-Cruz C.M."/>
            <person name="Vancaester E."/>
            <person name="Stenow R."/>
            <person name="Vandepoele K."/>
            <person name="Ploug H."/>
            <person name="Bruchert V."/>
            <person name="Godhe A."/>
            <person name="Topel M."/>
        </authorList>
    </citation>
    <scope>NUCLEOTIDE SEQUENCE</scope>
    <source>
        <strain evidence="6">R05AC</strain>
    </source>
</reference>
<keyword evidence="3" id="KW-0808">Transferase</keyword>
<evidence type="ECO:0000256" key="4">
    <source>
        <dbReference type="ARBA" id="ARBA00022691"/>
    </source>
</evidence>
<gene>
    <name evidence="6" type="ORF">QTG54_006103</name>
</gene>
<dbReference type="GO" id="GO:0002128">
    <property type="term" value="P:tRNA nucleoside ribose methylation"/>
    <property type="evidence" value="ECO:0007669"/>
    <property type="project" value="TreeGrafter"/>
</dbReference>
<evidence type="ECO:0000313" key="6">
    <source>
        <dbReference type="EMBL" id="KAK1743482.1"/>
    </source>
</evidence>
<evidence type="ECO:0000256" key="3">
    <source>
        <dbReference type="ARBA" id="ARBA00022679"/>
    </source>
</evidence>
<dbReference type="PANTHER" id="PTHR42786:SF1">
    <property type="entry name" value="TRNA (CYTIDINE_URIDINE-2'-O-)-METHYLTRANSFERASE TRMJ"/>
    <property type="match status" value="1"/>
</dbReference>
<dbReference type="Proteomes" id="UP001224775">
    <property type="component" value="Unassembled WGS sequence"/>
</dbReference>
<sequence length="195" mass="21986">MRIPQATRFILMYTKQNENVGAAARAMKTMGFFDLALVSPHDPKVLHRNKTIQRASGATDILKSAKIYTTLEDALMDNSDNGSEEIICGTGMPVDMFQERPGRNYVEPRTFFEQLVNNNDDTTNHDRGNDDELVRRIAFIFGSEKTGMDESDMDKCHYMLGIPTNPKFGSLNLASAVQLIAYDWRMALGNYDTEC</sequence>
<keyword evidence="4" id="KW-0949">S-adenosyl-L-methionine</keyword>
<dbReference type="AlphaFoldDB" id="A0AAD8YDI9"/>
<evidence type="ECO:0000313" key="7">
    <source>
        <dbReference type="Proteomes" id="UP001224775"/>
    </source>
</evidence>
<name>A0AAD8YDI9_9STRA</name>
<keyword evidence="2" id="KW-0489">Methyltransferase</keyword>
<dbReference type="InterPro" id="IPR029026">
    <property type="entry name" value="tRNA_m1G_MTases_N"/>
</dbReference>
<proteinExistence type="inferred from homology"/>
<keyword evidence="7" id="KW-1185">Reference proteome</keyword>
<dbReference type="PANTHER" id="PTHR42786">
    <property type="entry name" value="TRNA/RRNA METHYLTRANSFERASE"/>
    <property type="match status" value="1"/>
</dbReference>
<evidence type="ECO:0000259" key="5">
    <source>
        <dbReference type="Pfam" id="PF00588"/>
    </source>
</evidence>
<evidence type="ECO:0000256" key="2">
    <source>
        <dbReference type="ARBA" id="ARBA00022603"/>
    </source>
</evidence>
<dbReference type="CDD" id="cd18093">
    <property type="entry name" value="SpoU-like_TrmJ"/>
    <property type="match status" value="1"/>
</dbReference>
<dbReference type="GO" id="GO:0005829">
    <property type="term" value="C:cytosol"/>
    <property type="evidence" value="ECO:0007669"/>
    <property type="project" value="TreeGrafter"/>
</dbReference>
<feature type="domain" description="tRNA/rRNA methyltransferase SpoU type" evidence="5">
    <location>
        <begin position="9"/>
        <end position="182"/>
    </location>
</feature>
<dbReference type="InterPro" id="IPR029028">
    <property type="entry name" value="Alpha/beta_knot_MTases"/>
</dbReference>
<dbReference type="Gene3D" id="3.40.1280.10">
    <property type="match status" value="1"/>
</dbReference>
<dbReference type="EMBL" id="JATAAI010000009">
    <property type="protein sequence ID" value="KAK1743482.1"/>
    <property type="molecule type" value="Genomic_DNA"/>
</dbReference>
<dbReference type="InterPro" id="IPR004384">
    <property type="entry name" value="RNA_MeTrfase_TrmJ/LasT"/>
</dbReference>
<comment type="caution">
    <text evidence="6">The sequence shown here is derived from an EMBL/GenBank/DDBJ whole genome shotgun (WGS) entry which is preliminary data.</text>
</comment>
<evidence type="ECO:0000256" key="1">
    <source>
        <dbReference type="ARBA" id="ARBA00007228"/>
    </source>
</evidence>
<dbReference type="GO" id="GO:0008173">
    <property type="term" value="F:RNA methyltransferase activity"/>
    <property type="evidence" value="ECO:0007669"/>
    <property type="project" value="InterPro"/>
</dbReference>
<protein>
    <submittedName>
        <fullName evidence="6">tRNA (Cytidine-2'-O-)-methyltransferase TrmJ-like protein</fullName>
    </submittedName>
</protein>
<accession>A0AAD8YDI9</accession>
<dbReference type="SUPFAM" id="SSF75217">
    <property type="entry name" value="alpha/beta knot"/>
    <property type="match status" value="1"/>
</dbReference>
<organism evidence="6 7">
    <name type="scientific">Skeletonema marinoi</name>
    <dbReference type="NCBI Taxonomy" id="267567"/>
    <lineage>
        <taxon>Eukaryota</taxon>
        <taxon>Sar</taxon>
        <taxon>Stramenopiles</taxon>
        <taxon>Ochrophyta</taxon>
        <taxon>Bacillariophyta</taxon>
        <taxon>Coscinodiscophyceae</taxon>
        <taxon>Thalassiosirophycidae</taxon>
        <taxon>Thalassiosirales</taxon>
        <taxon>Skeletonemataceae</taxon>
        <taxon>Skeletonema</taxon>
        <taxon>Skeletonema marinoi-dohrnii complex</taxon>
    </lineage>
</organism>
<dbReference type="Pfam" id="PF00588">
    <property type="entry name" value="SpoU_methylase"/>
    <property type="match status" value="1"/>
</dbReference>
<dbReference type="GO" id="GO:0003723">
    <property type="term" value="F:RNA binding"/>
    <property type="evidence" value="ECO:0007669"/>
    <property type="project" value="InterPro"/>
</dbReference>
<dbReference type="InterPro" id="IPR001537">
    <property type="entry name" value="SpoU_MeTrfase"/>
</dbReference>
<dbReference type="PIRSF" id="PIRSF004808">
    <property type="entry name" value="LasT"/>
    <property type="match status" value="1"/>
</dbReference>
<comment type="similarity">
    <text evidence="1">Belongs to the class IV-like SAM-binding methyltransferase superfamily. RNA methyltransferase TrmH family.</text>
</comment>